<reference evidence="5 6" key="2">
    <citation type="submission" date="2020-08" db="EMBL/GenBank/DDBJ databases">
        <authorList>
            <person name="Partida-Martinez L."/>
            <person name="Huntemann M."/>
            <person name="Clum A."/>
            <person name="Wang J."/>
            <person name="Palaniappan K."/>
            <person name="Ritter S."/>
            <person name="Chen I.-M."/>
            <person name="Stamatis D."/>
            <person name="Reddy T."/>
            <person name="O'Malley R."/>
            <person name="Daum C."/>
            <person name="Shapiro N."/>
            <person name="Ivanova N."/>
            <person name="Kyrpides N."/>
            <person name="Woyke T."/>
        </authorList>
    </citation>
    <scope>NUCLEOTIDE SEQUENCE [LARGE SCALE GENOMIC DNA]</scope>
    <source>
        <strain evidence="5 6">RAS26</strain>
    </source>
</reference>
<keyword evidence="2 5" id="KW-0238">DNA-binding</keyword>
<proteinExistence type="predicted"/>
<evidence type="ECO:0000256" key="3">
    <source>
        <dbReference type="ARBA" id="ARBA00023163"/>
    </source>
</evidence>
<dbReference type="RefSeq" id="WP_221196512.1">
    <property type="nucleotide sequence ID" value="NZ_JACHVX010000004.1"/>
</dbReference>
<evidence type="ECO:0000313" key="6">
    <source>
        <dbReference type="Proteomes" id="UP000518206"/>
    </source>
</evidence>
<feature type="domain" description="HTH araC/xylS-type" evidence="4">
    <location>
        <begin position="212"/>
        <end position="309"/>
    </location>
</feature>
<dbReference type="PANTHER" id="PTHR11019">
    <property type="entry name" value="HTH-TYPE TRANSCRIPTIONAL REGULATOR NIMR"/>
    <property type="match status" value="1"/>
</dbReference>
<evidence type="ECO:0000259" key="4">
    <source>
        <dbReference type="PROSITE" id="PS01124"/>
    </source>
</evidence>
<organism evidence="5 6">
    <name type="scientific">Cellulomonas cellasea</name>
    <dbReference type="NCBI Taxonomy" id="43670"/>
    <lineage>
        <taxon>Bacteria</taxon>
        <taxon>Bacillati</taxon>
        <taxon>Actinomycetota</taxon>
        <taxon>Actinomycetes</taxon>
        <taxon>Micrococcales</taxon>
        <taxon>Cellulomonadaceae</taxon>
        <taxon>Cellulomonas</taxon>
    </lineage>
</organism>
<keyword evidence="1" id="KW-0805">Transcription regulation</keyword>
<evidence type="ECO:0000256" key="2">
    <source>
        <dbReference type="ARBA" id="ARBA00023125"/>
    </source>
</evidence>
<dbReference type="GO" id="GO:0003700">
    <property type="term" value="F:DNA-binding transcription factor activity"/>
    <property type="evidence" value="ECO:0007669"/>
    <property type="project" value="InterPro"/>
</dbReference>
<reference evidence="5 6" key="1">
    <citation type="submission" date="2020-08" db="EMBL/GenBank/DDBJ databases">
        <title>The Agave Microbiome: Exploring the role of microbial communities in plant adaptations to desert environments.</title>
        <authorList>
            <person name="Partida-Martinez L.P."/>
        </authorList>
    </citation>
    <scope>NUCLEOTIDE SEQUENCE [LARGE SCALE GENOMIC DNA]</scope>
    <source>
        <strain evidence="5 6">RAS26</strain>
    </source>
</reference>
<dbReference type="InterPro" id="IPR009057">
    <property type="entry name" value="Homeodomain-like_sf"/>
</dbReference>
<dbReference type="Pfam" id="PF12833">
    <property type="entry name" value="HTH_18"/>
    <property type="match status" value="1"/>
</dbReference>
<accession>A0A7W4YCW1</accession>
<gene>
    <name evidence="5" type="ORF">FHR80_002864</name>
</gene>
<comment type="caution">
    <text evidence="5">The sequence shown here is derived from an EMBL/GenBank/DDBJ whole genome shotgun (WGS) entry which is preliminary data.</text>
</comment>
<keyword evidence="3" id="KW-0804">Transcription</keyword>
<dbReference type="PROSITE" id="PS01124">
    <property type="entry name" value="HTH_ARAC_FAMILY_2"/>
    <property type="match status" value="1"/>
</dbReference>
<dbReference type="AlphaFoldDB" id="A0A7W4YCW1"/>
<protein>
    <submittedName>
        <fullName evidence="5">AraC-like DNA-binding protein</fullName>
    </submittedName>
</protein>
<dbReference type="PANTHER" id="PTHR11019:SF159">
    <property type="entry name" value="TRANSCRIPTIONAL REGULATOR-RELATED"/>
    <property type="match status" value="1"/>
</dbReference>
<dbReference type="EMBL" id="JACHVX010000004">
    <property type="protein sequence ID" value="MBB2923936.1"/>
    <property type="molecule type" value="Genomic_DNA"/>
</dbReference>
<evidence type="ECO:0000256" key="1">
    <source>
        <dbReference type="ARBA" id="ARBA00023015"/>
    </source>
</evidence>
<dbReference type="SMART" id="SM00342">
    <property type="entry name" value="HTH_ARAC"/>
    <property type="match status" value="1"/>
</dbReference>
<dbReference type="PROSITE" id="PS00041">
    <property type="entry name" value="HTH_ARAC_FAMILY_1"/>
    <property type="match status" value="1"/>
</dbReference>
<dbReference type="Proteomes" id="UP000518206">
    <property type="component" value="Unassembled WGS sequence"/>
</dbReference>
<dbReference type="InterPro" id="IPR032783">
    <property type="entry name" value="AraC_lig"/>
</dbReference>
<dbReference type="Gene3D" id="1.10.10.60">
    <property type="entry name" value="Homeodomain-like"/>
    <property type="match status" value="1"/>
</dbReference>
<name>A0A7W4YCW1_9CELL</name>
<dbReference type="InterPro" id="IPR018060">
    <property type="entry name" value="HTH_AraC"/>
</dbReference>
<dbReference type="InterPro" id="IPR018062">
    <property type="entry name" value="HTH_AraC-typ_CS"/>
</dbReference>
<dbReference type="GO" id="GO:0043565">
    <property type="term" value="F:sequence-specific DNA binding"/>
    <property type="evidence" value="ECO:0007669"/>
    <property type="project" value="InterPro"/>
</dbReference>
<dbReference type="Pfam" id="PF12852">
    <property type="entry name" value="Cupin_6"/>
    <property type="match status" value="1"/>
</dbReference>
<sequence>MLPGWCIVEDEKDQIFLDTYQIVRHSRRVPPLDRLSPLLERFRVRTRLFHAGPLCGVTTFAAQPGRGFLHVLREGEMDLTHQAPGGRLEVVHVDRPSLLLYPRPLEHAFRTAPTEGADFACATLDFDGGDTHPLVRTLPPVLVVPLDAVAGLGAALELLFAEVDAVRCGSRVVADRLFEVVLVQLFRWFLDHTEELALPAGLLPGLADERLARTLVAVHDDPGGPWTLTTMARQATMSRSAFAARFRETVGQPPAEYVTHWRLTVAQERLRAGASVAATAAELGYASPPSFSRAFTQVLGCSPRAWLAAAGQPA</sequence>
<evidence type="ECO:0000313" key="5">
    <source>
        <dbReference type="EMBL" id="MBB2923936.1"/>
    </source>
</evidence>
<dbReference type="SUPFAM" id="SSF46689">
    <property type="entry name" value="Homeodomain-like"/>
    <property type="match status" value="2"/>
</dbReference>